<protein>
    <recommendedName>
        <fullName evidence="3">F-box domain-containing protein</fullName>
    </recommendedName>
</protein>
<accession>A0A0A2K9S2</accession>
<name>A0A0A2K9S2_PENEN</name>
<proteinExistence type="predicted"/>
<sequence length="643" mass="72630">MDHLPVEILQQICLNLEGPAYCPPKDLSSFSQINRLCNQAAVPILYRKITLICDASQGLEAALSKVTEAPRASNFTRFARRLSLVCIDLAPESEPGQARPWTLEPWALNMVTDPHPATRKGFLEHDMTSCYSTSGGDLLSNCLRSIGKTPNWAPVVSLIASLNRLDQFDFITEDDFSADLTEAFWRYHPNCRLNLLSNQKVGPSPLYPDAASVSKYVNEFSEFKMDTLQLPGLHTLTTAISIYYRRSVEHQQLWEMMPFLFTSPGLKHLCLNPSDGVHQAGVDLLKATWRSLIDKVKPKAVSQLESITIPSNRPEGIMLSKLAAAGDLSQLRSLDIGCVCEPEKLVNVADLLPNLKRLFLDLDQRGRNPAALETDTAKSMAGILAFCPLEYLYIRGLREVEALDRIIQCHGSSLKGLALVPNKVHLYPRLNNSKLLEMVNLCPNLEELRLQMKRSVGNKAECEMYKALGTFPNLQRLFLDLDFDARPKALRTGSSLETDDLDLRRTFINAAMDENLALQIWSMIKDMSPRLKDLRIFPYGNRCFAHEERYLLNCFARSYRLTGYNVENPGVPVIEQIGKRAWEIQRARHNSGLESPPDNEIRLSGRVASVLQGIWPQVSEQTFRSEWWDCWTSLPLQPNTQSW</sequence>
<dbReference type="Proteomes" id="UP000030143">
    <property type="component" value="Unassembled WGS sequence"/>
</dbReference>
<dbReference type="InterPro" id="IPR032675">
    <property type="entry name" value="LRR_dom_sf"/>
</dbReference>
<gene>
    <name evidence="1" type="ORF">PEX2_101840</name>
</gene>
<reference evidence="1 2" key="1">
    <citation type="journal article" date="2015" name="Mol. Plant Microbe Interact.">
        <title>Genome, transcriptome, and functional analyses of Penicillium expansum provide new insights into secondary metabolism and pathogenicity.</title>
        <authorList>
            <person name="Ballester A.R."/>
            <person name="Marcet-Houben M."/>
            <person name="Levin E."/>
            <person name="Sela N."/>
            <person name="Selma-Lazaro C."/>
            <person name="Carmona L."/>
            <person name="Wisniewski M."/>
            <person name="Droby S."/>
            <person name="Gonzalez-Candelas L."/>
            <person name="Gabaldon T."/>
        </authorList>
    </citation>
    <scope>NUCLEOTIDE SEQUENCE [LARGE SCALE GENOMIC DNA]</scope>
    <source>
        <strain evidence="1 2">MD-8</strain>
    </source>
</reference>
<dbReference type="RefSeq" id="XP_016602002.1">
    <property type="nucleotide sequence ID" value="XM_016747454.1"/>
</dbReference>
<dbReference type="HOGENOM" id="CLU_024672_2_0_1"/>
<dbReference type="OrthoDB" id="3945550at2759"/>
<evidence type="ECO:0000313" key="2">
    <source>
        <dbReference type="Proteomes" id="UP000030143"/>
    </source>
</evidence>
<organism evidence="1 2">
    <name type="scientific">Penicillium expansum</name>
    <name type="common">Blue mold rot fungus</name>
    <dbReference type="NCBI Taxonomy" id="27334"/>
    <lineage>
        <taxon>Eukaryota</taxon>
        <taxon>Fungi</taxon>
        <taxon>Dikarya</taxon>
        <taxon>Ascomycota</taxon>
        <taxon>Pezizomycotina</taxon>
        <taxon>Eurotiomycetes</taxon>
        <taxon>Eurotiomycetidae</taxon>
        <taxon>Eurotiales</taxon>
        <taxon>Aspergillaceae</taxon>
        <taxon>Penicillium</taxon>
    </lineage>
</organism>
<dbReference type="PhylomeDB" id="A0A0A2K9S2"/>
<dbReference type="AlphaFoldDB" id="A0A0A2K9S2"/>
<evidence type="ECO:0000313" key="1">
    <source>
        <dbReference type="EMBL" id="KGO61105.1"/>
    </source>
</evidence>
<dbReference type="GeneID" id="27682874"/>
<dbReference type="Gene3D" id="3.80.10.10">
    <property type="entry name" value="Ribonuclease Inhibitor"/>
    <property type="match status" value="1"/>
</dbReference>
<dbReference type="VEuPathDB" id="FungiDB:PEXP_015390"/>
<comment type="caution">
    <text evidence="1">The sequence shown here is derived from an EMBL/GenBank/DDBJ whole genome shotgun (WGS) entry which is preliminary data.</text>
</comment>
<keyword evidence="2" id="KW-1185">Reference proteome</keyword>
<dbReference type="SUPFAM" id="SSF52047">
    <property type="entry name" value="RNI-like"/>
    <property type="match status" value="1"/>
</dbReference>
<evidence type="ECO:0008006" key="3">
    <source>
        <dbReference type="Google" id="ProtNLM"/>
    </source>
</evidence>
<dbReference type="STRING" id="27334.A0A0A2K9S2"/>
<dbReference type="EMBL" id="JQFZ01000051">
    <property type="protein sequence ID" value="KGO61105.1"/>
    <property type="molecule type" value="Genomic_DNA"/>
</dbReference>